<evidence type="ECO:0000259" key="1">
    <source>
        <dbReference type="Pfam" id="PF00485"/>
    </source>
</evidence>
<reference evidence="2" key="2">
    <citation type="journal article" date="2021" name="PeerJ">
        <title>Extensive microbial diversity within the chicken gut microbiome revealed by metagenomics and culture.</title>
        <authorList>
            <person name="Gilroy R."/>
            <person name="Ravi A."/>
            <person name="Getino M."/>
            <person name="Pursley I."/>
            <person name="Horton D.L."/>
            <person name="Alikhan N.F."/>
            <person name="Baker D."/>
            <person name="Gharbi K."/>
            <person name="Hall N."/>
            <person name="Watson M."/>
            <person name="Adriaenssens E.M."/>
            <person name="Foster-Nyarko E."/>
            <person name="Jarju S."/>
            <person name="Secka A."/>
            <person name="Antonio M."/>
            <person name="Oren A."/>
            <person name="Chaudhuri R.R."/>
            <person name="La Ragione R."/>
            <person name="Hildebrand F."/>
            <person name="Pallen M.J."/>
        </authorList>
    </citation>
    <scope>NUCLEOTIDE SEQUENCE</scope>
    <source>
        <strain evidence="2">CHK154-7741</strain>
    </source>
</reference>
<evidence type="ECO:0000313" key="3">
    <source>
        <dbReference type="Proteomes" id="UP000886748"/>
    </source>
</evidence>
<dbReference type="GO" id="GO:0005524">
    <property type="term" value="F:ATP binding"/>
    <property type="evidence" value="ECO:0007669"/>
    <property type="project" value="InterPro"/>
</dbReference>
<proteinExistence type="predicted"/>
<reference evidence="2" key="1">
    <citation type="submission" date="2020-10" db="EMBL/GenBank/DDBJ databases">
        <authorList>
            <person name="Gilroy R."/>
        </authorList>
    </citation>
    <scope>NUCLEOTIDE SEQUENCE</scope>
    <source>
        <strain evidence="2">CHK154-7741</strain>
    </source>
</reference>
<dbReference type="Gene3D" id="3.40.50.300">
    <property type="entry name" value="P-loop containing nucleotide triphosphate hydrolases"/>
    <property type="match status" value="1"/>
</dbReference>
<organism evidence="2 3">
    <name type="scientific">Candidatus Limenecus avicola</name>
    <dbReference type="NCBI Taxonomy" id="2840847"/>
    <lineage>
        <taxon>Bacteria</taxon>
        <taxon>Bacillati</taxon>
        <taxon>Bacillota</taxon>
        <taxon>Clostridia</taxon>
        <taxon>Eubacteriales</taxon>
        <taxon>Clostridiaceae</taxon>
        <taxon>Clostridiaceae incertae sedis</taxon>
        <taxon>Candidatus Limenecus</taxon>
    </lineage>
</organism>
<dbReference type="EMBL" id="DVOD01000018">
    <property type="protein sequence ID" value="HIU91991.1"/>
    <property type="molecule type" value="Genomic_DNA"/>
</dbReference>
<sequence>MQNTVTQDFISAPKQKQALSSFPFNKAADKILLQYVEKRLNKIFFDEVNSSDSIFKKVSNNAVYKMALFLSGNITRACSIGIAGETASGKSTIAYDIINTIQSFADEYCIENVITRLNTDDYYYDRSDMVKKAGSFAEFAKHYDLDVPEALELELMKKHIKQLLFGDTVYLPKYDMSGTAIRKDNVTKAEPSKIIISEGLFTLTEKVVDAFDFKIYVDVSHKVQKERFYKRAQERDLGDSADEVYENASSKAKIHIHPTAMQADIILSGEADRAAYKNFINKILALVEEIHCKNFALN</sequence>
<comment type="caution">
    <text evidence="2">The sequence shown here is derived from an EMBL/GenBank/DDBJ whole genome shotgun (WGS) entry which is preliminary data.</text>
</comment>
<feature type="domain" description="Phosphoribulokinase/uridine kinase" evidence="1">
    <location>
        <begin position="80"/>
        <end position="267"/>
    </location>
</feature>
<dbReference type="AlphaFoldDB" id="A0A9D1SRD2"/>
<dbReference type="InterPro" id="IPR027417">
    <property type="entry name" value="P-loop_NTPase"/>
</dbReference>
<dbReference type="Proteomes" id="UP000886748">
    <property type="component" value="Unassembled WGS sequence"/>
</dbReference>
<name>A0A9D1SRD2_9CLOT</name>
<gene>
    <name evidence="2" type="ORF">IAD26_02530</name>
</gene>
<accession>A0A9D1SRD2</accession>
<dbReference type="PANTHER" id="PTHR10285">
    <property type="entry name" value="URIDINE KINASE"/>
    <property type="match status" value="1"/>
</dbReference>
<dbReference type="SUPFAM" id="SSF52540">
    <property type="entry name" value="P-loop containing nucleoside triphosphate hydrolases"/>
    <property type="match status" value="1"/>
</dbReference>
<dbReference type="Pfam" id="PF00485">
    <property type="entry name" value="PRK"/>
    <property type="match status" value="1"/>
</dbReference>
<evidence type="ECO:0000313" key="2">
    <source>
        <dbReference type="EMBL" id="HIU91991.1"/>
    </source>
</evidence>
<protein>
    <recommendedName>
        <fullName evidence="1">Phosphoribulokinase/uridine kinase domain-containing protein</fullName>
    </recommendedName>
</protein>
<dbReference type="GO" id="GO:0016301">
    <property type="term" value="F:kinase activity"/>
    <property type="evidence" value="ECO:0007669"/>
    <property type="project" value="InterPro"/>
</dbReference>
<dbReference type="InterPro" id="IPR006083">
    <property type="entry name" value="PRK/URK"/>
</dbReference>